<reference evidence="1" key="2">
    <citation type="journal article" date="2015" name="Fish Shellfish Immunol.">
        <title>Early steps in the European eel (Anguilla anguilla)-Vibrio vulnificus interaction in the gills: Role of the RtxA13 toxin.</title>
        <authorList>
            <person name="Callol A."/>
            <person name="Pajuelo D."/>
            <person name="Ebbesson L."/>
            <person name="Teles M."/>
            <person name="MacKenzie S."/>
            <person name="Amaro C."/>
        </authorList>
    </citation>
    <scope>NUCLEOTIDE SEQUENCE</scope>
</reference>
<dbReference type="EMBL" id="GBXM01085719">
    <property type="protein sequence ID" value="JAH22858.1"/>
    <property type="molecule type" value="Transcribed_RNA"/>
</dbReference>
<proteinExistence type="predicted"/>
<name>A0A0E9R3F7_ANGAN</name>
<reference evidence="1" key="1">
    <citation type="submission" date="2014-11" db="EMBL/GenBank/DDBJ databases">
        <authorList>
            <person name="Amaro Gonzalez C."/>
        </authorList>
    </citation>
    <scope>NUCLEOTIDE SEQUENCE</scope>
</reference>
<evidence type="ECO:0000313" key="1">
    <source>
        <dbReference type="EMBL" id="JAH22858.1"/>
    </source>
</evidence>
<dbReference type="AlphaFoldDB" id="A0A0E9R3F7"/>
<accession>A0A0E9R3F7</accession>
<protein>
    <submittedName>
        <fullName evidence="1">Uncharacterized protein</fullName>
    </submittedName>
</protein>
<organism evidence="1">
    <name type="scientific">Anguilla anguilla</name>
    <name type="common">European freshwater eel</name>
    <name type="synonym">Muraena anguilla</name>
    <dbReference type="NCBI Taxonomy" id="7936"/>
    <lineage>
        <taxon>Eukaryota</taxon>
        <taxon>Metazoa</taxon>
        <taxon>Chordata</taxon>
        <taxon>Craniata</taxon>
        <taxon>Vertebrata</taxon>
        <taxon>Euteleostomi</taxon>
        <taxon>Actinopterygii</taxon>
        <taxon>Neopterygii</taxon>
        <taxon>Teleostei</taxon>
        <taxon>Anguilliformes</taxon>
        <taxon>Anguillidae</taxon>
        <taxon>Anguilla</taxon>
    </lineage>
</organism>
<sequence length="25" mass="3078">MCVRIRSYRESRGYERLCAFKNAHM</sequence>